<sequence>MPKTISIGELRQNPTRMLREVKAGATYTVTDHGEPVAEIAARKHPRWVPGDEIDSVLRELGADDAWAREIAIERAAVDVTDPWERVE</sequence>
<evidence type="ECO:0000256" key="1">
    <source>
        <dbReference type="ARBA" id="ARBA00009981"/>
    </source>
</evidence>
<gene>
    <name evidence="3" type="ORF">H9871_13410</name>
</gene>
<evidence type="ECO:0000256" key="2">
    <source>
        <dbReference type="RuleBase" id="RU362080"/>
    </source>
</evidence>
<reference evidence="3" key="2">
    <citation type="submission" date="2021-04" db="EMBL/GenBank/DDBJ databases">
        <authorList>
            <person name="Gilroy R."/>
        </authorList>
    </citation>
    <scope>NUCLEOTIDE SEQUENCE</scope>
    <source>
        <strain evidence="3">ChiHejej3B27-3195</strain>
    </source>
</reference>
<dbReference type="EMBL" id="DXGD01000499">
    <property type="protein sequence ID" value="HIX01125.1"/>
    <property type="molecule type" value="Genomic_DNA"/>
</dbReference>
<name>A0A9D1UVD5_9MICC</name>
<dbReference type="InterPro" id="IPR006442">
    <property type="entry name" value="Antitoxin_Phd/YefM"/>
</dbReference>
<protein>
    <recommendedName>
        <fullName evidence="2">Antitoxin</fullName>
    </recommendedName>
</protein>
<dbReference type="SUPFAM" id="SSF143120">
    <property type="entry name" value="YefM-like"/>
    <property type="match status" value="1"/>
</dbReference>
<reference evidence="3" key="1">
    <citation type="journal article" date="2021" name="PeerJ">
        <title>Extensive microbial diversity within the chicken gut microbiome revealed by metagenomics and culture.</title>
        <authorList>
            <person name="Gilroy R."/>
            <person name="Ravi A."/>
            <person name="Getino M."/>
            <person name="Pursley I."/>
            <person name="Horton D.L."/>
            <person name="Alikhan N.F."/>
            <person name="Baker D."/>
            <person name="Gharbi K."/>
            <person name="Hall N."/>
            <person name="Watson M."/>
            <person name="Adriaenssens E.M."/>
            <person name="Foster-Nyarko E."/>
            <person name="Jarju S."/>
            <person name="Secka A."/>
            <person name="Antonio M."/>
            <person name="Oren A."/>
            <person name="Chaudhuri R.R."/>
            <person name="La Ragione R."/>
            <person name="Hildebrand F."/>
            <person name="Pallen M.J."/>
        </authorList>
    </citation>
    <scope>NUCLEOTIDE SEQUENCE</scope>
    <source>
        <strain evidence="3">ChiHejej3B27-3195</strain>
    </source>
</reference>
<comment type="function">
    <text evidence="2">Antitoxin component of a type II toxin-antitoxin (TA) system.</text>
</comment>
<dbReference type="NCBIfam" id="TIGR01552">
    <property type="entry name" value="phd_fam"/>
    <property type="match status" value="1"/>
</dbReference>
<evidence type="ECO:0000313" key="3">
    <source>
        <dbReference type="EMBL" id="HIX01125.1"/>
    </source>
</evidence>
<evidence type="ECO:0000313" key="4">
    <source>
        <dbReference type="Proteomes" id="UP000824151"/>
    </source>
</evidence>
<comment type="caution">
    <text evidence="3">The sequence shown here is derived from an EMBL/GenBank/DDBJ whole genome shotgun (WGS) entry which is preliminary data.</text>
</comment>
<organism evidence="3 4">
    <name type="scientific">Candidatus Nesterenkonia stercoripullorum</name>
    <dbReference type="NCBI Taxonomy" id="2838701"/>
    <lineage>
        <taxon>Bacteria</taxon>
        <taxon>Bacillati</taxon>
        <taxon>Actinomycetota</taxon>
        <taxon>Actinomycetes</taxon>
        <taxon>Micrococcales</taxon>
        <taxon>Micrococcaceae</taxon>
        <taxon>Nesterenkonia</taxon>
    </lineage>
</organism>
<dbReference type="AlphaFoldDB" id="A0A9D1UVD5"/>
<dbReference type="Proteomes" id="UP000824151">
    <property type="component" value="Unassembled WGS sequence"/>
</dbReference>
<dbReference type="Pfam" id="PF02604">
    <property type="entry name" value="PhdYeFM_antitox"/>
    <property type="match status" value="1"/>
</dbReference>
<dbReference type="Gene3D" id="3.40.1620.10">
    <property type="entry name" value="YefM-like domain"/>
    <property type="match status" value="1"/>
</dbReference>
<proteinExistence type="inferred from homology"/>
<accession>A0A9D1UVD5</accession>
<comment type="similarity">
    <text evidence="1 2">Belongs to the phD/YefM antitoxin family.</text>
</comment>
<dbReference type="InterPro" id="IPR036165">
    <property type="entry name" value="YefM-like_sf"/>
</dbReference>